<protein>
    <recommendedName>
        <fullName evidence="3">Peptidase A2 domain-containing protein</fullName>
    </recommendedName>
</protein>
<organism evidence="1 2">
    <name type="scientific">Mesorhizobium helmanticense</name>
    <dbReference type="NCBI Taxonomy" id="1776423"/>
    <lineage>
        <taxon>Bacteria</taxon>
        <taxon>Pseudomonadati</taxon>
        <taxon>Pseudomonadota</taxon>
        <taxon>Alphaproteobacteria</taxon>
        <taxon>Hyphomicrobiales</taxon>
        <taxon>Phyllobacteriaceae</taxon>
        <taxon>Mesorhizobium</taxon>
    </lineage>
</organism>
<comment type="caution">
    <text evidence="1">The sequence shown here is derived from an EMBL/GenBank/DDBJ whole genome shotgun (WGS) entry which is preliminary data.</text>
</comment>
<name>A0A2T4J3N6_9HYPH</name>
<dbReference type="SUPFAM" id="SSF50630">
    <property type="entry name" value="Acid proteases"/>
    <property type="match status" value="1"/>
</dbReference>
<dbReference type="AlphaFoldDB" id="A0A2T4J3N6"/>
<accession>A0A2T4J3N6</accession>
<gene>
    <name evidence="1" type="ORF">C9427_00010</name>
</gene>
<evidence type="ECO:0000313" key="2">
    <source>
        <dbReference type="Proteomes" id="UP000240259"/>
    </source>
</evidence>
<evidence type="ECO:0008006" key="3">
    <source>
        <dbReference type="Google" id="ProtNLM"/>
    </source>
</evidence>
<evidence type="ECO:0000313" key="1">
    <source>
        <dbReference type="EMBL" id="PTE12514.1"/>
    </source>
</evidence>
<dbReference type="InterPro" id="IPR021109">
    <property type="entry name" value="Peptidase_aspartic_dom_sf"/>
</dbReference>
<proteinExistence type="predicted"/>
<sequence>MVTAYFRLVGTALASNTGGEMKSFGATLLRVFAVQWCFLPASVGAEELPTKVPLIKLEYPGKPKNIRMLYVKILSLGNRTVNQPLLLDTGSSGMTIDCKSVLPAETCSDTGIKITQDQQIDGIMVTTEEAVMNYGTYDEYGNVAYARVTFGSPDSAVSTITSIPFLIRYKKVRRSTGEIVGGPLWPKGIFGISPVGGGGPDRMIKSPMAYVSVGPGLHRGYYLSPIGTKWKVCTNEGGNCPQVEALHIGVPKDVKNDFRVQRWKHASSRYNFPTIDSCISWGFEPTCRPTLYDTGNSTIMLPTGASKPRTSLNTGTKVLVRTDGQEDWNFTTMYNPEVEIVPGLEHNIVGIRYFEKNSLLLDFETREIGLRLGH</sequence>
<keyword evidence="2" id="KW-1185">Reference proteome</keyword>
<reference evidence="1 2" key="1">
    <citation type="submission" date="2018-03" db="EMBL/GenBank/DDBJ databases">
        <title>Genome sequence of the symbiotic type strain Mesorhizobium helmanticense CSLC115NT isolated from Lotus corniculatus nodules.</title>
        <authorList>
            <person name="Sannazzaro A.I."/>
            <person name="Torres Tejerizo G.A."/>
            <person name="Dip D."/>
            <person name="Caballero M."/>
            <person name="Pistorio M."/>
            <person name="Estrella M.J."/>
        </authorList>
    </citation>
    <scope>NUCLEOTIDE SEQUENCE [LARGE SCALE GENOMIC DNA]</scope>
    <source>
        <strain evidence="1 2">CSLC115N</strain>
    </source>
</reference>
<dbReference type="Gene3D" id="2.40.70.10">
    <property type="entry name" value="Acid Proteases"/>
    <property type="match status" value="1"/>
</dbReference>
<dbReference type="EMBL" id="PZJX01000001">
    <property type="protein sequence ID" value="PTE12514.1"/>
    <property type="molecule type" value="Genomic_DNA"/>
</dbReference>
<dbReference type="Proteomes" id="UP000240259">
    <property type="component" value="Unassembled WGS sequence"/>
</dbReference>